<evidence type="ECO:0000313" key="2">
    <source>
        <dbReference type="Proteomes" id="UP001054945"/>
    </source>
</evidence>
<accession>A0AAV4TJG8</accession>
<reference evidence="1 2" key="1">
    <citation type="submission" date="2021-06" db="EMBL/GenBank/DDBJ databases">
        <title>Caerostris extrusa draft genome.</title>
        <authorList>
            <person name="Kono N."/>
            <person name="Arakawa K."/>
        </authorList>
    </citation>
    <scope>NUCLEOTIDE SEQUENCE [LARGE SCALE GENOMIC DNA]</scope>
</reference>
<comment type="caution">
    <text evidence="1">The sequence shown here is derived from an EMBL/GenBank/DDBJ whole genome shotgun (WGS) entry which is preliminary data.</text>
</comment>
<proteinExistence type="predicted"/>
<organism evidence="1 2">
    <name type="scientific">Caerostris extrusa</name>
    <name type="common">Bark spider</name>
    <name type="synonym">Caerostris bankana</name>
    <dbReference type="NCBI Taxonomy" id="172846"/>
    <lineage>
        <taxon>Eukaryota</taxon>
        <taxon>Metazoa</taxon>
        <taxon>Ecdysozoa</taxon>
        <taxon>Arthropoda</taxon>
        <taxon>Chelicerata</taxon>
        <taxon>Arachnida</taxon>
        <taxon>Araneae</taxon>
        <taxon>Araneomorphae</taxon>
        <taxon>Entelegynae</taxon>
        <taxon>Araneoidea</taxon>
        <taxon>Araneidae</taxon>
        <taxon>Caerostris</taxon>
    </lineage>
</organism>
<protein>
    <submittedName>
        <fullName evidence="1">Uncharacterized protein</fullName>
    </submittedName>
</protein>
<sequence>MPPNGAMSRQARSSEVGVLVQSFKISERSQECGEGPAGRRARRLDGEVMGNPAHSISVTGLIPAADDLSGALIEWNALIGCDSARRQKDQETPRNLSRREIALSWRDNCANCIGPQNKHAGGR</sequence>
<dbReference type="EMBL" id="BPLR01011212">
    <property type="protein sequence ID" value="GIY44937.1"/>
    <property type="molecule type" value="Genomic_DNA"/>
</dbReference>
<dbReference type="Proteomes" id="UP001054945">
    <property type="component" value="Unassembled WGS sequence"/>
</dbReference>
<evidence type="ECO:0000313" key="1">
    <source>
        <dbReference type="EMBL" id="GIY44937.1"/>
    </source>
</evidence>
<keyword evidence="2" id="KW-1185">Reference proteome</keyword>
<name>A0AAV4TJG8_CAEEX</name>
<gene>
    <name evidence="1" type="ORF">CEXT_475361</name>
</gene>
<dbReference type="AlphaFoldDB" id="A0AAV4TJG8"/>